<keyword evidence="3" id="KW-0963">Cytoplasm</keyword>
<dbReference type="PROSITE" id="PS50052">
    <property type="entry name" value="GUANYLATE_KINASE_2"/>
    <property type="match status" value="1"/>
</dbReference>
<dbReference type="GO" id="GO:0001669">
    <property type="term" value="C:acrosomal vesicle"/>
    <property type="evidence" value="ECO:0007669"/>
    <property type="project" value="UniProtKB-SubCell"/>
</dbReference>
<evidence type="ECO:0000256" key="12">
    <source>
        <dbReference type="ARBA" id="ARBA00023212"/>
    </source>
</evidence>
<feature type="compositionally biased region" description="Acidic residues" evidence="18">
    <location>
        <begin position="28"/>
        <end position="42"/>
    </location>
</feature>
<dbReference type="GO" id="GO:0004385">
    <property type="term" value="F:GMP kinase activity"/>
    <property type="evidence" value="ECO:0007669"/>
    <property type="project" value="TreeGrafter"/>
</dbReference>
<evidence type="ECO:0000256" key="10">
    <source>
        <dbReference type="ARBA" id="ARBA00022840"/>
    </source>
</evidence>
<evidence type="ECO:0000256" key="16">
    <source>
        <dbReference type="ARBA" id="ARBA00062266"/>
    </source>
</evidence>
<comment type="function">
    <text evidence="15">Involved in multiple aspects of sperm assembly including acrosome attachment, shaping of the sperm head and in the early aspects of axoneme development. Not essential for primary cilium biogenesis.</text>
</comment>
<feature type="compositionally biased region" description="Pro residues" evidence="18">
    <location>
        <begin position="1"/>
        <end position="13"/>
    </location>
</feature>
<dbReference type="GO" id="GO:0007283">
    <property type="term" value="P:spermatogenesis"/>
    <property type="evidence" value="ECO:0007669"/>
    <property type="project" value="UniProtKB-KW"/>
</dbReference>
<dbReference type="InterPro" id="IPR001611">
    <property type="entry name" value="Leu-rich_rpt"/>
</dbReference>
<dbReference type="FunFam" id="3.40.50.300:FF:000828">
    <property type="entry name" value="leucine-rich repeat and guanylate kinase domain-containing protein-like"/>
    <property type="match status" value="1"/>
</dbReference>
<evidence type="ECO:0000256" key="6">
    <source>
        <dbReference type="ARBA" id="ARBA00022737"/>
    </source>
</evidence>
<dbReference type="InterPro" id="IPR008145">
    <property type="entry name" value="GK/Ca_channel_bsu"/>
</dbReference>
<dbReference type="SMART" id="SM00365">
    <property type="entry name" value="LRR_SD22"/>
    <property type="match status" value="5"/>
</dbReference>
<dbReference type="Gene3D" id="3.80.10.10">
    <property type="entry name" value="Ribonuclease Inhibitor"/>
    <property type="match status" value="2"/>
</dbReference>
<comment type="subcellular location">
    <subcellularLocation>
        <location evidence="1">Cytoplasm</location>
        <location evidence="1">Cytoskeleton</location>
        <location evidence="1">Cilium basal body</location>
    </subcellularLocation>
    <subcellularLocation>
        <location evidence="2">Cytoplasmic vesicle</location>
        <location evidence="2">Secretory vesicle</location>
        <location evidence="2">Acrosome</location>
    </subcellularLocation>
</comment>
<dbReference type="InterPro" id="IPR008144">
    <property type="entry name" value="Guanylate_kin-like_dom"/>
</dbReference>
<evidence type="ECO:0000256" key="7">
    <source>
        <dbReference type="ARBA" id="ARBA00022741"/>
    </source>
</evidence>
<dbReference type="PANTHER" id="PTHR23117">
    <property type="entry name" value="GUANYLATE KINASE-RELATED"/>
    <property type="match status" value="1"/>
</dbReference>
<dbReference type="OrthoDB" id="6334211at2759"/>
<dbReference type="SUPFAM" id="SSF52540">
    <property type="entry name" value="P-loop containing nucleoside triphosphate hydrolases"/>
    <property type="match status" value="1"/>
</dbReference>
<evidence type="ECO:0000256" key="8">
    <source>
        <dbReference type="ARBA" id="ARBA00022777"/>
    </source>
</evidence>
<feature type="non-terminal residue" evidence="21">
    <location>
        <position position="1"/>
    </location>
</feature>
<evidence type="ECO:0000256" key="17">
    <source>
        <dbReference type="ARBA" id="ARBA00071205"/>
    </source>
</evidence>
<dbReference type="GO" id="GO:0005829">
    <property type="term" value="C:cytosol"/>
    <property type="evidence" value="ECO:0007669"/>
    <property type="project" value="TreeGrafter"/>
</dbReference>
<protein>
    <recommendedName>
        <fullName evidence="17">Leucine-rich repeat and guanylate kinase domain-containing protein</fullName>
    </recommendedName>
</protein>
<evidence type="ECO:0000256" key="2">
    <source>
        <dbReference type="ARBA" id="ARBA00004218"/>
    </source>
</evidence>
<evidence type="ECO:0000256" key="14">
    <source>
        <dbReference type="ARBA" id="ARBA00023329"/>
    </source>
</evidence>
<dbReference type="InterPro" id="IPR032675">
    <property type="entry name" value="LRR_dom_sf"/>
</dbReference>
<dbReference type="Pfam" id="PF14580">
    <property type="entry name" value="LRR_9"/>
    <property type="match status" value="1"/>
</dbReference>
<keyword evidence="10" id="KW-0067">ATP-binding</keyword>
<comment type="subunit">
    <text evidence="16">Interacts (via guanylate kinase-like domain) with RIMBP3 (via coiled-coil region). Interacts (via guanylate kinase-like domain) with HOOK2. Interacts (via LRRCT domain) with KLC3. Interacts with HOOK1 and HOOK3.</text>
</comment>
<dbReference type="GO" id="GO:0005524">
    <property type="term" value="F:ATP binding"/>
    <property type="evidence" value="ECO:0007669"/>
    <property type="project" value="UniProtKB-KW"/>
</dbReference>
<dbReference type="Pfam" id="PF00625">
    <property type="entry name" value="Guanylate_kin"/>
    <property type="match status" value="1"/>
</dbReference>
<dbReference type="GO" id="GO:0030154">
    <property type="term" value="P:cell differentiation"/>
    <property type="evidence" value="ECO:0007669"/>
    <property type="project" value="UniProtKB-KW"/>
</dbReference>
<feature type="region of interest" description="Disordered" evidence="18">
    <location>
        <begin position="1"/>
        <end position="47"/>
    </location>
</feature>
<keyword evidence="13" id="KW-0966">Cell projection</keyword>
<dbReference type="PROSITE" id="PS51450">
    <property type="entry name" value="LRR"/>
    <property type="match status" value="6"/>
</dbReference>
<evidence type="ECO:0000256" key="1">
    <source>
        <dbReference type="ARBA" id="ARBA00004120"/>
    </source>
</evidence>
<evidence type="ECO:0000256" key="4">
    <source>
        <dbReference type="ARBA" id="ARBA00022614"/>
    </source>
</evidence>
<dbReference type="RefSeq" id="XP_030917749.1">
    <property type="nucleotide sequence ID" value="XM_031061889.1"/>
</dbReference>
<dbReference type="GeneID" id="102045254"/>
<evidence type="ECO:0000256" key="13">
    <source>
        <dbReference type="ARBA" id="ARBA00023273"/>
    </source>
</evidence>
<dbReference type="Proteomes" id="UP000504602">
    <property type="component" value="Unplaced"/>
</dbReference>
<dbReference type="SMART" id="SM00072">
    <property type="entry name" value="GuKc"/>
    <property type="match status" value="1"/>
</dbReference>
<evidence type="ECO:0000256" key="3">
    <source>
        <dbReference type="ARBA" id="ARBA00022490"/>
    </source>
</evidence>
<sequence length="788" mass="88564">GEPLPPPEEPPQPLAEGFLEEQPRPGGEDEQEEEGEEEESERSEDHLQGVLDEDTAAEGLHTFGRSAPGTEYVYLHLSLPGRGLSDISILSGYTHLQKMELSSNKINDLSCVSHMPYLVELNASKNELTTYFNFKAPKNLREVDFSHNQIPKMKDLSEYHSLTKLLLDFNEIEEIRGLEECHSLTQLGLSHNRLTAIRGLHHLPIRVLNLSFNQIEKVNGLKNLKNLQRVNLSNNKINSLQGLEEHDLLEVINLEDNQVAELSELKWIEDLPLLRDLNLLKNPLQEQGSYWLSAIFMLLQVTELDLKKVSVEEKVAAVNKEAPPAEVVAADDHRTQLLYHSMQPQGVLNSTLPTLDDPYPMLVLVGPVAGGRRQLSLKICRQFKTFFRFGPCHTTRKAYFGEENRMDYHFICEEEFDKMVKAGRFLATYKYSGQRYGLARGTLESIAKEGLATCVHMEVEGVRSLKHTHFRPRCILLVPKDKEKYGEHLRRTGLFTRPEIEEAVGRVDMYLQINQDRPGFFDAVINTDELEEALTELTLIVKVCLGMEPPDVLENLEGFWSRAGSRNQLIPEEKAAPCYGDLLHVSTKSYPRDLLEMLTATPGSVEEASLRRRFSAARQVLLSHRAMNPECEAPLQQLPRPVPPLSSGANRATAGSSFMELGLAWRQVFVPPETVLPGLEQLLWPKLPLPQRHLSSPGLGMLWNELPESPEPAEQEEPAGCPLRKCSRASSAAPGPAAPPDASCLRSCPDGGAATPERAAPSPNPCWLSTPFSAKYIKSYRWIRFWLL</sequence>
<keyword evidence="6" id="KW-0677">Repeat</keyword>
<dbReference type="FunFam" id="3.80.10.10:FF:000238">
    <property type="entry name" value="Leucine rich repeats and guanylate kinase domain containing"/>
    <property type="match status" value="1"/>
</dbReference>
<gene>
    <name evidence="21" type="primary">LRGUK</name>
</gene>
<keyword evidence="4" id="KW-0433">Leucine-rich repeat</keyword>
<keyword evidence="20" id="KW-1185">Reference proteome</keyword>
<evidence type="ECO:0000256" key="18">
    <source>
        <dbReference type="SAM" id="MobiDB-lite"/>
    </source>
</evidence>
<dbReference type="AlphaFoldDB" id="A0A8N5ETI4"/>
<accession>A0A8N5ETI4</accession>
<keyword evidence="7" id="KW-0547">Nucleotide-binding</keyword>
<keyword evidence="8 21" id="KW-0418">Kinase</keyword>
<dbReference type="CTD" id="136332"/>
<dbReference type="PANTHER" id="PTHR23117:SF18">
    <property type="entry name" value="LEUCINE-RICH REPEAT AND GUANYLATE KINASE DOMAIN-CONTAINING PROTEIN"/>
    <property type="match status" value="1"/>
</dbReference>
<evidence type="ECO:0000256" key="11">
    <source>
        <dbReference type="ARBA" id="ARBA00022871"/>
    </source>
</evidence>
<reference evidence="21" key="1">
    <citation type="submission" date="2025-08" db="UniProtKB">
        <authorList>
            <consortium name="RefSeq"/>
        </authorList>
    </citation>
    <scope>IDENTIFICATION</scope>
</reference>
<name>A0A8N5ETI4_GEOFO</name>
<evidence type="ECO:0000256" key="5">
    <source>
        <dbReference type="ARBA" id="ARBA00022679"/>
    </source>
</evidence>
<keyword evidence="12" id="KW-0206">Cytoskeleton</keyword>
<evidence type="ECO:0000256" key="9">
    <source>
        <dbReference type="ARBA" id="ARBA00022782"/>
    </source>
</evidence>
<dbReference type="SUPFAM" id="SSF52058">
    <property type="entry name" value="L domain-like"/>
    <property type="match status" value="1"/>
</dbReference>
<feature type="domain" description="Guanylate kinase-like" evidence="19">
    <location>
        <begin position="359"/>
        <end position="542"/>
    </location>
</feature>
<organism evidence="20 21">
    <name type="scientific">Geospiza fortis</name>
    <name type="common">Medium ground-finch</name>
    <dbReference type="NCBI Taxonomy" id="48883"/>
    <lineage>
        <taxon>Eukaryota</taxon>
        <taxon>Metazoa</taxon>
        <taxon>Chordata</taxon>
        <taxon>Craniata</taxon>
        <taxon>Vertebrata</taxon>
        <taxon>Euteleostomi</taxon>
        <taxon>Archelosauria</taxon>
        <taxon>Archosauria</taxon>
        <taxon>Dinosauria</taxon>
        <taxon>Saurischia</taxon>
        <taxon>Theropoda</taxon>
        <taxon>Coelurosauria</taxon>
        <taxon>Aves</taxon>
        <taxon>Neognathae</taxon>
        <taxon>Neoaves</taxon>
        <taxon>Telluraves</taxon>
        <taxon>Australaves</taxon>
        <taxon>Passeriformes</taxon>
        <taxon>Thraupidae</taxon>
        <taxon>Geospiza</taxon>
    </lineage>
</organism>
<evidence type="ECO:0000256" key="15">
    <source>
        <dbReference type="ARBA" id="ARBA00054148"/>
    </source>
</evidence>
<dbReference type="InterPro" id="IPR027417">
    <property type="entry name" value="P-loop_NTPase"/>
</dbReference>
<evidence type="ECO:0000259" key="19">
    <source>
        <dbReference type="PROSITE" id="PS50052"/>
    </source>
</evidence>
<keyword evidence="9" id="KW-0221">Differentiation</keyword>
<keyword evidence="5" id="KW-0808">Transferase</keyword>
<keyword evidence="14" id="KW-0968">Cytoplasmic vesicle</keyword>
<dbReference type="FunFam" id="3.80.10.10:FF:000191">
    <property type="entry name" value="Leucine rich repeats and guanylate kinase domain containing"/>
    <property type="match status" value="1"/>
</dbReference>
<proteinExistence type="predicted"/>
<dbReference type="CDD" id="cd00071">
    <property type="entry name" value="GMPK"/>
    <property type="match status" value="1"/>
</dbReference>
<evidence type="ECO:0000313" key="21">
    <source>
        <dbReference type="RefSeq" id="XP_030917749.1"/>
    </source>
</evidence>
<keyword evidence="11" id="KW-0744">Spermatogenesis</keyword>
<dbReference type="Gene3D" id="3.40.50.300">
    <property type="entry name" value="P-loop containing nucleotide triphosphate hydrolases"/>
    <property type="match status" value="1"/>
</dbReference>
<evidence type="ECO:0000313" key="20">
    <source>
        <dbReference type="Proteomes" id="UP000504602"/>
    </source>
</evidence>